<dbReference type="InterPro" id="IPR024291">
    <property type="entry name" value="DUF3829"/>
</dbReference>
<dbReference type="PROSITE" id="PS51257">
    <property type="entry name" value="PROKAR_LIPOPROTEIN"/>
    <property type="match status" value="1"/>
</dbReference>
<protein>
    <submittedName>
        <fullName evidence="1">YiiG family protein</fullName>
    </submittedName>
</protein>
<evidence type="ECO:0000313" key="1">
    <source>
        <dbReference type="EMBL" id="UZG50690.1"/>
    </source>
</evidence>
<dbReference type="EMBL" id="CP110418">
    <property type="protein sequence ID" value="UZG50690.1"/>
    <property type="molecule type" value="Genomic_DNA"/>
</dbReference>
<proteinExistence type="predicted"/>
<gene>
    <name evidence="1" type="ORF">OKW85_08355</name>
</gene>
<dbReference type="AlphaFoldDB" id="A0AA46X2M3"/>
<name>A0AA46X2M3_9FIRM</name>
<dbReference type="RefSeq" id="WP_009352369.1">
    <property type="nucleotide sequence ID" value="NZ_CP110418.1"/>
</dbReference>
<dbReference type="Proteomes" id="UP001164244">
    <property type="component" value="Chromosome"/>
</dbReference>
<accession>A0AA46X2M3</accession>
<reference evidence="1" key="1">
    <citation type="submission" date="2022-11" db="EMBL/GenBank/DDBJ databases">
        <title>Complete genome sequence of Veillonella rogosae KCOM 3468 isolated from human Subgingival dental plaque of Chronic peridontitis Lesion.</title>
        <authorList>
            <person name="Park S.-N."/>
            <person name="Lim Y.K."/>
            <person name="Kook J.-K."/>
        </authorList>
    </citation>
    <scope>NUCLEOTIDE SEQUENCE</scope>
    <source>
        <strain evidence="1">KCOM 3468</strain>
    </source>
</reference>
<organism evidence="1 2">
    <name type="scientific">Veillonella rogosae</name>
    <dbReference type="NCBI Taxonomy" id="423477"/>
    <lineage>
        <taxon>Bacteria</taxon>
        <taxon>Bacillati</taxon>
        <taxon>Bacillota</taxon>
        <taxon>Negativicutes</taxon>
        <taxon>Veillonellales</taxon>
        <taxon>Veillonellaceae</taxon>
        <taxon>Veillonella</taxon>
    </lineage>
</organism>
<dbReference type="Pfam" id="PF12889">
    <property type="entry name" value="DUF3829"/>
    <property type="match status" value="1"/>
</dbReference>
<sequence length="311" mass="34822">MSSKRKLISTLMCVGALTAGLFVSGCGSDKAADKVSSAVSSVTDSKSDEKLNKAFDELIKTTNEFNGNNVTWGQQHAENLAKLKAGFDEYAINTQPRFENLQNGLKKSKEIGNTYKEVDTERDNVLAVLDELMPVYKELKSYTDSKAYLNDGKAKGNELAAKYVAAVEKFNAAYDKLGEVINTTNKEKNKKKMEQMKKDGYKNYAAVMEATLRLTDLVEKVQATYTNPDKAAIEKEIGEIQALLNGIDTKDSHKESLVRNFNDTVGAIRQVMVDPNDKYQDRNLNRMIQQYNSYIDSYNRTKPDDLDGKKK</sequence>
<dbReference type="KEGG" id="vrg:OKW85_08355"/>
<evidence type="ECO:0000313" key="2">
    <source>
        <dbReference type="Proteomes" id="UP001164244"/>
    </source>
</evidence>